<dbReference type="EMBL" id="VEPZ02000258">
    <property type="protein sequence ID" value="KAE8728521.1"/>
    <property type="molecule type" value="Genomic_DNA"/>
</dbReference>
<comment type="caution">
    <text evidence="2">The sequence shown here is derived from an EMBL/GenBank/DDBJ whole genome shotgun (WGS) entry which is preliminary data.</text>
</comment>
<keyword evidence="1" id="KW-0732">Signal</keyword>
<accession>A0A6A3CMB6</accession>
<dbReference type="AlphaFoldDB" id="A0A6A3CMB6"/>
<evidence type="ECO:0000256" key="1">
    <source>
        <dbReference type="SAM" id="SignalP"/>
    </source>
</evidence>
<dbReference type="Pfam" id="PF02704">
    <property type="entry name" value="GASA"/>
    <property type="match status" value="1"/>
</dbReference>
<proteinExistence type="predicted"/>
<gene>
    <name evidence="2" type="ORF">F3Y22_tig00004258pilonHSYRG00028</name>
</gene>
<dbReference type="InterPro" id="IPR003854">
    <property type="entry name" value="GASA"/>
</dbReference>
<evidence type="ECO:0000313" key="2">
    <source>
        <dbReference type="EMBL" id="KAE8728521.1"/>
    </source>
</evidence>
<evidence type="ECO:0000313" key="3">
    <source>
        <dbReference type="Proteomes" id="UP000436088"/>
    </source>
</evidence>
<dbReference type="Proteomes" id="UP000436088">
    <property type="component" value="Unassembled WGS sequence"/>
</dbReference>
<name>A0A6A3CMB6_HIBSY</name>
<feature type="chain" id="PRO_5025602064" evidence="1">
    <location>
        <begin position="29"/>
        <end position="254"/>
    </location>
</feature>
<dbReference type="PANTHER" id="PTHR11439">
    <property type="entry name" value="GAG-POL-RELATED RETROTRANSPOSON"/>
    <property type="match status" value="1"/>
</dbReference>
<dbReference type="PANTHER" id="PTHR11439:SF463">
    <property type="entry name" value="REVERSE TRANSCRIPTASE TY1_COPIA-TYPE DOMAIN-CONTAINING PROTEIN"/>
    <property type="match status" value="1"/>
</dbReference>
<reference evidence="2" key="1">
    <citation type="submission" date="2019-09" db="EMBL/GenBank/DDBJ databases">
        <title>Draft genome information of white flower Hibiscus syriacus.</title>
        <authorList>
            <person name="Kim Y.-M."/>
        </authorList>
    </citation>
    <scope>NUCLEOTIDE SEQUENCE [LARGE SCALE GENOMIC DNA]</scope>
    <source>
        <strain evidence="2">YM2019G1</strain>
    </source>
</reference>
<feature type="signal peptide" evidence="1">
    <location>
        <begin position="1"/>
        <end position="28"/>
    </location>
</feature>
<keyword evidence="3" id="KW-1185">Reference proteome</keyword>
<sequence>MATTKATLVLAVLCLFLLSEIGMFMVDAQVQRPVASMDGKDSDCQPKCASRCSKSWKPKMCLKTCTACCNTCQGCVPVGPTANKEVCPCYAKYKKGSIEVHRSEHGLFLNQRKFITELLQKNQLLYINAASTPMSSSTKLRKHEGHVLGDHRQYRRVGEDVDDRRSVSDSHLLSWISRKQRAVFRSTAEAEYKSLADVASEVVWVKVVSNEMSVPLFEALKIWCDNTRAIVMAANPVLNVKRVFGWENVGFPWE</sequence>
<dbReference type="CDD" id="cd09272">
    <property type="entry name" value="RNase_HI_RT_Ty1"/>
    <property type="match status" value="1"/>
</dbReference>
<protein>
    <submittedName>
        <fullName evidence="2">Uncharacterized protein</fullName>
    </submittedName>
</protein>
<organism evidence="2 3">
    <name type="scientific">Hibiscus syriacus</name>
    <name type="common">Rose of Sharon</name>
    <dbReference type="NCBI Taxonomy" id="106335"/>
    <lineage>
        <taxon>Eukaryota</taxon>
        <taxon>Viridiplantae</taxon>
        <taxon>Streptophyta</taxon>
        <taxon>Embryophyta</taxon>
        <taxon>Tracheophyta</taxon>
        <taxon>Spermatophyta</taxon>
        <taxon>Magnoliopsida</taxon>
        <taxon>eudicotyledons</taxon>
        <taxon>Gunneridae</taxon>
        <taxon>Pentapetalae</taxon>
        <taxon>rosids</taxon>
        <taxon>malvids</taxon>
        <taxon>Malvales</taxon>
        <taxon>Malvaceae</taxon>
        <taxon>Malvoideae</taxon>
        <taxon>Hibiscus</taxon>
    </lineage>
</organism>